<name>A0ABW4SGR9_9BACL</name>
<gene>
    <name evidence="1" type="ORF">ACFSFY_08390</name>
</gene>
<dbReference type="InterPro" id="IPR019593">
    <property type="entry name" value="Spore_coat_protein_Z/Y"/>
</dbReference>
<dbReference type="Pfam" id="PF10612">
    <property type="entry name" value="Spore-coat_CotZ"/>
    <property type="match status" value="1"/>
</dbReference>
<dbReference type="RefSeq" id="WP_381537105.1">
    <property type="nucleotide sequence ID" value="NZ_JBHUGI010000024.1"/>
</dbReference>
<keyword evidence="2" id="KW-1185">Reference proteome</keyword>
<accession>A0ABW4SGR9</accession>
<comment type="caution">
    <text evidence="1">The sequence shown here is derived from an EMBL/GenBank/DDBJ whole genome shotgun (WGS) entry which is preliminary data.</text>
</comment>
<dbReference type="Proteomes" id="UP001597218">
    <property type="component" value="Unassembled WGS sequence"/>
</dbReference>
<proteinExistence type="predicted"/>
<sequence length="136" mass="15755">MHQENTICKAMKRLLEEQDIIAMKDIEFQFICNLKKYDTIPFMMISSEYKEPFSVHYKCITTSHFRLEKIDAETSCATLSLLVPVDIEGNFINSSDEFYALRKTKTCVIINLNCFCAINPLPPELVNRPQPIVFPK</sequence>
<organism evidence="1 2">
    <name type="scientific">Sporosarcina siberiensis</name>
    <dbReference type="NCBI Taxonomy" id="1365606"/>
    <lineage>
        <taxon>Bacteria</taxon>
        <taxon>Bacillati</taxon>
        <taxon>Bacillota</taxon>
        <taxon>Bacilli</taxon>
        <taxon>Bacillales</taxon>
        <taxon>Caryophanaceae</taxon>
        <taxon>Sporosarcina</taxon>
    </lineage>
</organism>
<keyword evidence="1" id="KW-0946">Virion</keyword>
<protein>
    <submittedName>
        <fullName evidence="1">CotY/CotZ family spore coat protein</fullName>
    </submittedName>
</protein>
<dbReference type="EMBL" id="JBHUGI010000024">
    <property type="protein sequence ID" value="MFD1928075.1"/>
    <property type="molecule type" value="Genomic_DNA"/>
</dbReference>
<keyword evidence="1" id="KW-0167">Capsid protein</keyword>
<evidence type="ECO:0000313" key="1">
    <source>
        <dbReference type="EMBL" id="MFD1928075.1"/>
    </source>
</evidence>
<evidence type="ECO:0000313" key="2">
    <source>
        <dbReference type="Proteomes" id="UP001597218"/>
    </source>
</evidence>
<reference evidence="2" key="1">
    <citation type="journal article" date="2019" name="Int. J. Syst. Evol. Microbiol.">
        <title>The Global Catalogue of Microorganisms (GCM) 10K type strain sequencing project: providing services to taxonomists for standard genome sequencing and annotation.</title>
        <authorList>
            <consortium name="The Broad Institute Genomics Platform"/>
            <consortium name="The Broad Institute Genome Sequencing Center for Infectious Disease"/>
            <person name="Wu L."/>
            <person name="Ma J."/>
        </authorList>
    </citation>
    <scope>NUCLEOTIDE SEQUENCE [LARGE SCALE GENOMIC DNA]</scope>
    <source>
        <strain evidence="2">CGMCC 4.7177</strain>
    </source>
</reference>